<evidence type="ECO:0000313" key="4">
    <source>
        <dbReference type="Proteomes" id="UP000784294"/>
    </source>
</evidence>
<gene>
    <name evidence="3" type="ORF">PXEA_LOCUS13768</name>
</gene>
<organism evidence="3 4">
    <name type="scientific">Protopolystoma xenopodis</name>
    <dbReference type="NCBI Taxonomy" id="117903"/>
    <lineage>
        <taxon>Eukaryota</taxon>
        <taxon>Metazoa</taxon>
        <taxon>Spiralia</taxon>
        <taxon>Lophotrochozoa</taxon>
        <taxon>Platyhelminthes</taxon>
        <taxon>Monogenea</taxon>
        <taxon>Polyopisthocotylea</taxon>
        <taxon>Polystomatidea</taxon>
        <taxon>Polystomatidae</taxon>
        <taxon>Protopolystoma</taxon>
    </lineage>
</organism>
<feature type="coiled-coil region" evidence="1">
    <location>
        <begin position="22"/>
        <end position="84"/>
    </location>
</feature>
<name>A0A448WU42_9PLAT</name>
<sequence length="161" mass="18337">MASSSRAASEATEQLRNSRFEADGLSSELVRLRDQLSRVEAARLAADREAASHRLDSNQLRAQLDDAEMELEQLREQVNEERETGRGMHNLLHVAKEKEQQAAQEAQVGPAFLLFPPRHKRFHFYITSHRDQIISDLQLSRPRTLAVIYGPMDESFILTIA</sequence>
<dbReference type="EMBL" id="CAAALY010045949">
    <property type="protein sequence ID" value="VEL20328.1"/>
    <property type="molecule type" value="Genomic_DNA"/>
</dbReference>
<dbReference type="AlphaFoldDB" id="A0A448WU42"/>
<keyword evidence="1" id="KW-0175">Coiled coil</keyword>
<feature type="compositionally biased region" description="Low complexity" evidence="2">
    <location>
        <begin position="1"/>
        <end position="11"/>
    </location>
</feature>
<reference evidence="3" key="1">
    <citation type="submission" date="2018-11" db="EMBL/GenBank/DDBJ databases">
        <authorList>
            <consortium name="Pathogen Informatics"/>
        </authorList>
    </citation>
    <scope>NUCLEOTIDE SEQUENCE</scope>
</reference>
<accession>A0A448WU42</accession>
<evidence type="ECO:0000256" key="1">
    <source>
        <dbReference type="SAM" id="Coils"/>
    </source>
</evidence>
<feature type="region of interest" description="Disordered" evidence="2">
    <location>
        <begin position="1"/>
        <end position="20"/>
    </location>
</feature>
<comment type="caution">
    <text evidence="3">The sequence shown here is derived from an EMBL/GenBank/DDBJ whole genome shotgun (WGS) entry which is preliminary data.</text>
</comment>
<evidence type="ECO:0000313" key="3">
    <source>
        <dbReference type="EMBL" id="VEL20328.1"/>
    </source>
</evidence>
<dbReference type="Proteomes" id="UP000784294">
    <property type="component" value="Unassembled WGS sequence"/>
</dbReference>
<evidence type="ECO:0000256" key="2">
    <source>
        <dbReference type="SAM" id="MobiDB-lite"/>
    </source>
</evidence>
<proteinExistence type="predicted"/>
<protein>
    <submittedName>
        <fullName evidence="3">Uncharacterized protein</fullName>
    </submittedName>
</protein>
<keyword evidence="4" id="KW-1185">Reference proteome</keyword>